<gene>
    <name evidence="2" type="ORF">SVXNc_0356</name>
</gene>
<dbReference type="RefSeq" id="WP_347722251.1">
    <property type="nucleotide sequence ID" value="NZ_CP104395.1"/>
</dbReference>
<feature type="transmembrane region" description="Helical" evidence="1">
    <location>
        <begin position="106"/>
        <end position="123"/>
    </location>
</feature>
<feature type="transmembrane region" description="Helical" evidence="1">
    <location>
        <begin position="35"/>
        <end position="51"/>
    </location>
</feature>
<sequence length="130" mass="14133">MKSLFEYGRKLYFAVLIAGIVGSVVLFNTGYELEAAVVTAVAVVSLLLIGRKSTKPIFDERDTALAEESTHAAVMWSGAFGGVAMIVISIGIGLGRWSYPDWAAPYYLSWGAIISLAALIEVLKRYRVIE</sequence>
<evidence type="ECO:0000313" key="3">
    <source>
        <dbReference type="Proteomes" id="UP001218034"/>
    </source>
</evidence>
<feature type="transmembrane region" description="Helical" evidence="1">
    <location>
        <begin position="12"/>
        <end position="29"/>
    </location>
</feature>
<keyword evidence="1" id="KW-0812">Transmembrane</keyword>
<proteinExistence type="predicted"/>
<dbReference type="EMBL" id="CP104395">
    <property type="protein sequence ID" value="WEL19381.1"/>
    <property type="molecule type" value="Genomic_DNA"/>
</dbReference>
<organism evidence="2 3">
    <name type="scientific">Candidatus Nanohalococcus occultus</name>
    <dbReference type="NCBI Taxonomy" id="2978047"/>
    <lineage>
        <taxon>Archaea</taxon>
        <taxon>Candidatus Nanohalarchaeota</taxon>
        <taxon>Candidatus Nanohalarchaeota incertae sedis</taxon>
        <taxon>Candidatus Nanohalococcus</taxon>
    </lineage>
</organism>
<dbReference type="Proteomes" id="UP001218034">
    <property type="component" value="Chromosome"/>
</dbReference>
<reference evidence="2 3" key="1">
    <citation type="submission" date="2022-09" db="EMBL/GenBank/DDBJ databases">
        <title>Xylan utilization by haloarchaea-nanohaloarchaea associations.</title>
        <authorList>
            <person name="Yakimov M."/>
        </authorList>
    </citation>
    <scope>NUCLEOTIDE SEQUENCE [LARGE SCALE GENOMIC DNA]</scope>
    <source>
        <strain evidence="2 3">SVXNc</strain>
    </source>
</reference>
<evidence type="ECO:0008006" key="4">
    <source>
        <dbReference type="Google" id="ProtNLM"/>
    </source>
</evidence>
<accession>A0ABY8CDT9</accession>
<keyword evidence="1" id="KW-0472">Membrane</keyword>
<dbReference type="GeneID" id="90589792"/>
<name>A0ABY8CDT9_9ARCH</name>
<evidence type="ECO:0000256" key="1">
    <source>
        <dbReference type="SAM" id="Phobius"/>
    </source>
</evidence>
<protein>
    <recommendedName>
        <fullName evidence="4">DUF2178 domain-containing protein</fullName>
    </recommendedName>
</protein>
<evidence type="ECO:0000313" key="2">
    <source>
        <dbReference type="EMBL" id="WEL19381.1"/>
    </source>
</evidence>
<keyword evidence="1" id="KW-1133">Transmembrane helix</keyword>
<feature type="transmembrane region" description="Helical" evidence="1">
    <location>
        <begin position="72"/>
        <end position="94"/>
    </location>
</feature>
<keyword evidence="3" id="KW-1185">Reference proteome</keyword>